<evidence type="ECO:0000256" key="3">
    <source>
        <dbReference type="PROSITE-ProRule" id="PRU00708"/>
    </source>
</evidence>
<feature type="repeat" description="PPR" evidence="3">
    <location>
        <begin position="726"/>
        <end position="760"/>
    </location>
</feature>
<dbReference type="InterPro" id="IPR010920">
    <property type="entry name" value="LSM_dom_sf"/>
</dbReference>
<dbReference type="Pfam" id="PF20431">
    <property type="entry name" value="E_motif"/>
    <property type="match status" value="1"/>
</dbReference>
<feature type="repeat" description="PPR" evidence="3">
    <location>
        <begin position="589"/>
        <end position="623"/>
    </location>
</feature>
<dbReference type="InterPro" id="IPR032867">
    <property type="entry name" value="DYW_dom"/>
</dbReference>
<reference evidence="7 8" key="1">
    <citation type="submission" date="2021-05" db="EMBL/GenBank/DDBJ databases">
        <title>Genome Assembly of Synthetic Allotetraploid Brassica napus Reveals Homoeologous Exchanges between Subgenomes.</title>
        <authorList>
            <person name="Davis J.T."/>
        </authorList>
    </citation>
    <scope>NUCLEOTIDE SEQUENCE [LARGE SCALE GENOMIC DNA]</scope>
    <source>
        <strain evidence="8">cv. Da-Ae</strain>
        <tissue evidence="7">Seedling</tissue>
    </source>
</reference>
<keyword evidence="8" id="KW-1185">Reference proteome</keyword>
<proteinExistence type="inferred from homology"/>
<protein>
    <recommendedName>
        <fullName evidence="6">Sm domain-containing protein</fullName>
    </recommendedName>
</protein>
<evidence type="ECO:0000256" key="5">
    <source>
        <dbReference type="SAM" id="SignalP"/>
    </source>
</evidence>
<dbReference type="Gene3D" id="2.30.30.100">
    <property type="match status" value="1"/>
</dbReference>
<evidence type="ECO:0000256" key="4">
    <source>
        <dbReference type="SAM" id="MobiDB-lite"/>
    </source>
</evidence>
<dbReference type="EMBL" id="JAGKQM010000017">
    <property type="protein sequence ID" value="KAH0869609.1"/>
    <property type="molecule type" value="Genomic_DNA"/>
</dbReference>
<sequence length="896" mass="101219">TMKLIRVTFLFCALAFLLLITPTCSLQLHPRFSSPSQGVSEKIVIGMAPLRKLMIISSEHENVMKSGAQESSSEQPRVTSSSGKSKNEEKRLGEEEEEKALSKYLSMDYPRIKQNPKSLVWGLSLPALRFTHCNMMAGLVEDYWGWVRRLVFKEDECQWYRTRGCHVKDNVSNQLFSNQNMLGSEYSGCCKSPLSYSPTFTINIIVPSPPKFSSEIFVSPVTSVEHTLLYHGRKETVLDLAKFVDKGVQVKLTGGRQVTGTLKGYDQLLNLVLDGALESVRDHDDPLKTTDQTRRLGLIVCRGTAVMLVSPTDGTEEIANPFNQPEAMKSLTTKLKLLRPVLTSLCSYSSTDQTLLLNEFTRFCYQRDLPKALRAMDTLQSHGLWADSATYSELIKCCMSHRAVHEGNLVRRHLYFNGRQPMLFLANVLINMYVKFNLLTDAHNVFDEMPLRNVVSWTTMISAYSRSKQQQKALELLDALSVFDEMVTGDAIVWNSIIGGFAQNSKNDEALKLFKRMKIAGFTAEQATLTSVLRACTGLTLLELGMQAHVHIVKYDQDLILNNALVDMYCKCGSLEDARRVFNGMKERDVITWSTMISGLAQNGYSQEALKVFESMKASGTKPNYITIVGVLFACSHAGLLEDGWYYFRSMKKLYGIVPVREHYGCMIDLLGKSGKLEDAVKLLNEMECEPDAVTWRTLLGACRVQGNMVLAEYAAKKVIELDPDDAGTYTVLSNIYANSQKWDSVEEIRTRMRDRGIKKEPGCSWIEVNKKIHAFIIGDESHPLIVEVKEKLKQLIDRMIGIGYVPETNFVLQDLEGEQMEDSLRHHSEKLALAFGLMTLPLGKVIRIRKNLRICGDCHVFFKLASKLENRSVVIRDPIRYHHFEDGKCSCGDYW</sequence>
<dbReference type="InterPro" id="IPR011990">
    <property type="entry name" value="TPR-like_helical_dom_sf"/>
</dbReference>
<comment type="caution">
    <text evidence="7">The sequence shown here is derived from an EMBL/GenBank/DDBJ whole genome shotgun (WGS) entry which is preliminary data.</text>
</comment>
<feature type="signal peptide" evidence="5">
    <location>
        <begin position="1"/>
        <end position="25"/>
    </location>
</feature>
<dbReference type="SUPFAM" id="SSF50182">
    <property type="entry name" value="Sm-like ribonucleoproteins"/>
    <property type="match status" value="1"/>
</dbReference>
<gene>
    <name evidence="7" type="ORF">HID58_076631</name>
</gene>
<feature type="region of interest" description="Disordered" evidence="4">
    <location>
        <begin position="65"/>
        <end position="95"/>
    </location>
</feature>
<dbReference type="InterPro" id="IPR017132">
    <property type="entry name" value="Lsm7"/>
</dbReference>
<evidence type="ECO:0000256" key="1">
    <source>
        <dbReference type="ARBA" id="ARBA00006643"/>
    </source>
</evidence>
<dbReference type="Pfam" id="PF01423">
    <property type="entry name" value="LSM"/>
    <property type="match status" value="1"/>
</dbReference>
<accession>A0ABQ7YP72</accession>
<dbReference type="PANTHER" id="PTHR47926:SF420">
    <property type="entry name" value="REPEAT-CONTAINING PROTEIN, PUTATIVE-RELATED"/>
    <property type="match status" value="1"/>
</dbReference>
<feature type="domain" description="Sm" evidence="6">
    <location>
        <begin position="235"/>
        <end position="315"/>
    </location>
</feature>
<evidence type="ECO:0000313" key="8">
    <source>
        <dbReference type="Proteomes" id="UP000824890"/>
    </source>
</evidence>
<dbReference type="NCBIfam" id="TIGR00756">
    <property type="entry name" value="PPR"/>
    <property type="match status" value="4"/>
</dbReference>
<evidence type="ECO:0000259" key="6">
    <source>
        <dbReference type="PROSITE" id="PS52002"/>
    </source>
</evidence>
<dbReference type="InterPro" id="IPR001163">
    <property type="entry name" value="Sm_dom_euk/arc"/>
</dbReference>
<evidence type="ECO:0000256" key="2">
    <source>
        <dbReference type="ARBA" id="ARBA00022737"/>
    </source>
</evidence>
<dbReference type="CDD" id="cd01729">
    <property type="entry name" value="LSm7"/>
    <property type="match status" value="1"/>
</dbReference>
<dbReference type="Pfam" id="PF01535">
    <property type="entry name" value="PPR"/>
    <property type="match status" value="2"/>
</dbReference>
<keyword evidence="2" id="KW-0677">Repeat</keyword>
<dbReference type="PROSITE" id="PS51375">
    <property type="entry name" value="PPR"/>
    <property type="match status" value="4"/>
</dbReference>
<dbReference type="Pfam" id="PF14432">
    <property type="entry name" value="DYW_deaminase"/>
    <property type="match status" value="1"/>
</dbReference>
<feature type="repeat" description="PPR" evidence="3">
    <location>
        <begin position="558"/>
        <end position="588"/>
    </location>
</feature>
<dbReference type="SUPFAM" id="SSF48452">
    <property type="entry name" value="TPR-like"/>
    <property type="match status" value="1"/>
</dbReference>
<dbReference type="InterPro" id="IPR046960">
    <property type="entry name" value="PPR_At4g14850-like_plant"/>
</dbReference>
<dbReference type="SMART" id="SM00651">
    <property type="entry name" value="Sm"/>
    <property type="match status" value="1"/>
</dbReference>
<keyword evidence="5" id="KW-0732">Signal</keyword>
<dbReference type="InterPro" id="IPR002885">
    <property type="entry name" value="PPR_rpt"/>
</dbReference>
<dbReference type="PROSITE" id="PS52002">
    <property type="entry name" value="SM"/>
    <property type="match status" value="1"/>
</dbReference>
<comment type="similarity">
    <text evidence="1">Belongs to the PPR family. PCMP-H subfamily.</text>
</comment>
<dbReference type="Proteomes" id="UP000824890">
    <property type="component" value="Unassembled WGS sequence"/>
</dbReference>
<organism evidence="7 8">
    <name type="scientific">Brassica napus</name>
    <name type="common">Rape</name>
    <dbReference type="NCBI Taxonomy" id="3708"/>
    <lineage>
        <taxon>Eukaryota</taxon>
        <taxon>Viridiplantae</taxon>
        <taxon>Streptophyta</taxon>
        <taxon>Embryophyta</taxon>
        <taxon>Tracheophyta</taxon>
        <taxon>Spermatophyta</taxon>
        <taxon>Magnoliopsida</taxon>
        <taxon>eudicotyledons</taxon>
        <taxon>Gunneridae</taxon>
        <taxon>Pentapetalae</taxon>
        <taxon>rosids</taxon>
        <taxon>malvids</taxon>
        <taxon>Brassicales</taxon>
        <taxon>Brassicaceae</taxon>
        <taxon>Brassiceae</taxon>
        <taxon>Brassica</taxon>
    </lineage>
</organism>
<dbReference type="InterPro" id="IPR046848">
    <property type="entry name" value="E_motif"/>
</dbReference>
<evidence type="ECO:0000313" key="7">
    <source>
        <dbReference type="EMBL" id="KAH0869609.1"/>
    </source>
</evidence>
<dbReference type="InterPro" id="IPR047575">
    <property type="entry name" value="Sm"/>
</dbReference>
<feature type="non-terminal residue" evidence="7">
    <location>
        <position position="1"/>
    </location>
</feature>
<feature type="chain" id="PRO_5046810245" description="Sm domain-containing protein" evidence="5">
    <location>
        <begin position="26"/>
        <end position="896"/>
    </location>
</feature>
<feature type="compositionally biased region" description="Polar residues" evidence="4">
    <location>
        <begin position="68"/>
        <end position="84"/>
    </location>
</feature>
<name>A0ABQ7YP72_BRANA</name>
<dbReference type="Gene3D" id="1.25.40.10">
    <property type="entry name" value="Tetratricopeptide repeat domain"/>
    <property type="match status" value="4"/>
</dbReference>
<feature type="repeat" description="PPR" evidence="3">
    <location>
        <begin position="490"/>
        <end position="524"/>
    </location>
</feature>
<dbReference type="Pfam" id="PF13041">
    <property type="entry name" value="PPR_2"/>
    <property type="match status" value="3"/>
</dbReference>
<dbReference type="PANTHER" id="PTHR47926">
    <property type="entry name" value="PENTATRICOPEPTIDE REPEAT-CONTAINING PROTEIN"/>
    <property type="match status" value="1"/>
</dbReference>